<sequence>MSNVARLSSVSVVIPLFNEELNLPALLLRTEAACRQLGLPYEIILVDDGSRDGTSALLRAAAQAPASRFVAVLLNRNYGQHPAIMAGFSQARGEVIITLDADLQSPPEEIPRMVSIASEGYDIVGAIRANRRDGWPRRLASVAVNGIIRRVTGKSTADYGCALRAYRRPIVTALLQSRERGIVPILANRLTERITDIEISHAPRKHGTSGGRTLSGFHRLCDLAATLVTAPLRLLSVIGGIVALAGFCMGLGMLLLRCLLGQVWAGDGVFTLFAFLFTFVGAQLLALALLGEYLGRIYQILRDRPGAVIRQVVGASPAARGEISS</sequence>
<evidence type="ECO:0000256" key="4">
    <source>
        <dbReference type="ARBA" id="ARBA00022692"/>
    </source>
</evidence>
<keyword evidence="1" id="KW-1003">Cell membrane</keyword>
<dbReference type="PANTHER" id="PTHR48090">
    <property type="entry name" value="UNDECAPRENYL-PHOSPHATE 4-DEOXY-4-FORMAMIDO-L-ARABINOSE TRANSFERASE-RELATED"/>
    <property type="match status" value="1"/>
</dbReference>
<feature type="domain" description="Glycosyltransferase 2-like" evidence="9">
    <location>
        <begin position="11"/>
        <end position="171"/>
    </location>
</feature>
<keyword evidence="3 10" id="KW-0808">Transferase</keyword>
<keyword evidence="7 8" id="KW-0472">Membrane</keyword>
<dbReference type="InterPro" id="IPR050256">
    <property type="entry name" value="Glycosyltransferase_2"/>
</dbReference>
<evidence type="ECO:0000256" key="2">
    <source>
        <dbReference type="ARBA" id="ARBA00022676"/>
    </source>
</evidence>
<dbReference type="GO" id="GO:0005886">
    <property type="term" value="C:plasma membrane"/>
    <property type="evidence" value="ECO:0007669"/>
    <property type="project" value="TreeGrafter"/>
</dbReference>
<dbReference type="InterPro" id="IPR001173">
    <property type="entry name" value="Glyco_trans_2-like"/>
</dbReference>
<accession>W0I258</accession>
<dbReference type="GO" id="GO:0099621">
    <property type="term" value="F:undecaprenyl-phosphate 4-deoxy-4-formamido-L-arabinose transferase activity"/>
    <property type="evidence" value="ECO:0007669"/>
    <property type="project" value="TreeGrafter"/>
</dbReference>
<evidence type="ECO:0000256" key="1">
    <source>
        <dbReference type="ARBA" id="ARBA00022475"/>
    </source>
</evidence>
<dbReference type="GO" id="GO:0009103">
    <property type="term" value="P:lipopolysaccharide biosynthetic process"/>
    <property type="evidence" value="ECO:0007669"/>
    <property type="project" value="UniProtKB-KW"/>
</dbReference>
<feature type="transmembrane region" description="Helical" evidence="8">
    <location>
        <begin position="234"/>
        <end position="256"/>
    </location>
</feature>
<dbReference type="PANTHER" id="PTHR48090:SF3">
    <property type="entry name" value="UNDECAPRENYL-PHOSPHATE 4-DEOXY-4-FORMAMIDO-L-ARABINOSE TRANSFERASE"/>
    <property type="match status" value="1"/>
</dbReference>
<organism evidence="10 11">
    <name type="scientific">Sodalis praecaptivus</name>
    <dbReference type="NCBI Taxonomy" id="1239307"/>
    <lineage>
        <taxon>Bacteria</taxon>
        <taxon>Pseudomonadati</taxon>
        <taxon>Pseudomonadota</taxon>
        <taxon>Gammaproteobacteria</taxon>
        <taxon>Enterobacterales</taxon>
        <taxon>Bruguierivoracaceae</taxon>
        <taxon>Sodalis</taxon>
    </lineage>
</organism>
<proteinExistence type="predicted"/>
<evidence type="ECO:0000256" key="5">
    <source>
        <dbReference type="ARBA" id="ARBA00022985"/>
    </source>
</evidence>
<dbReference type="Gene3D" id="3.90.550.10">
    <property type="entry name" value="Spore Coat Polysaccharide Biosynthesis Protein SpsA, Chain A"/>
    <property type="match status" value="1"/>
</dbReference>
<dbReference type="Pfam" id="PF00535">
    <property type="entry name" value="Glycos_transf_2"/>
    <property type="match status" value="1"/>
</dbReference>
<reference evidence="10 11" key="1">
    <citation type="journal article" date="2014" name="Genome Biol. Evol.">
        <title>Genome degeneration and adaptation in a nascent stage of symbiosis.</title>
        <authorList>
            <person name="Oakeson K.F."/>
            <person name="Gil R."/>
            <person name="Clayton A.L."/>
            <person name="Dunn D.M."/>
            <person name="von Niederhausern A.C."/>
            <person name="Hamil C."/>
            <person name="Aoyagi A."/>
            <person name="Duval B."/>
            <person name="Baca A."/>
            <person name="Silva F.J."/>
            <person name="Vallier A."/>
            <person name="Jackson D.G."/>
            <person name="Latorre A."/>
            <person name="Weiss R.B."/>
            <person name="Heddi A."/>
            <person name="Moya A."/>
            <person name="Dale C."/>
        </authorList>
    </citation>
    <scope>NUCLEOTIDE SEQUENCE [LARGE SCALE GENOMIC DNA]</scope>
    <source>
        <strain evidence="10 11">HS1</strain>
    </source>
</reference>
<evidence type="ECO:0000256" key="3">
    <source>
        <dbReference type="ARBA" id="ARBA00022679"/>
    </source>
</evidence>
<keyword evidence="11" id="KW-1185">Reference proteome</keyword>
<dbReference type="AlphaFoldDB" id="W0I258"/>
<dbReference type="CDD" id="cd04187">
    <property type="entry name" value="DPM1_like_bac"/>
    <property type="match status" value="1"/>
</dbReference>
<protein>
    <submittedName>
        <fullName evidence="10">Putative undecaprenyl-phosphate 4-deoxy-4-formamido-L-arabinose transferase</fullName>
    </submittedName>
</protein>
<feature type="transmembrane region" description="Helical" evidence="8">
    <location>
        <begin position="268"/>
        <end position="294"/>
    </location>
</feature>
<evidence type="ECO:0000259" key="9">
    <source>
        <dbReference type="Pfam" id="PF00535"/>
    </source>
</evidence>
<name>W0I258_9GAMM</name>
<dbReference type="InterPro" id="IPR029044">
    <property type="entry name" value="Nucleotide-diphossugar_trans"/>
</dbReference>
<keyword evidence="2" id="KW-0328">Glycosyltransferase</keyword>
<evidence type="ECO:0000256" key="6">
    <source>
        <dbReference type="ARBA" id="ARBA00022989"/>
    </source>
</evidence>
<dbReference type="RefSeq" id="WP_025423673.1">
    <property type="nucleotide sequence ID" value="NZ_CP006569.1"/>
</dbReference>
<keyword evidence="6 8" id="KW-1133">Transmembrane helix</keyword>
<dbReference type="OrthoDB" id="9811884at2"/>
<dbReference type="Proteomes" id="UP000019028">
    <property type="component" value="Chromosome"/>
</dbReference>
<gene>
    <name evidence="10" type="ORF">Sant_3568</name>
</gene>
<keyword evidence="5" id="KW-0448">Lipopolysaccharide biosynthesis</keyword>
<evidence type="ECO:0000256" key="8">
    <source>
        <dbReference type="SAM" id="Phobius"/>
    </source>
</evidence>
<dbReference type="PATRIC" id="fig|1239307.3.peg.3935"/>
<dbReference type="KEGG" id="sod:Sant_3568"/>
<evidence type="ECO:0000256" key="7">
    <source>
        <dbReference type="ARBA" id="ARBA00023136"/>
    </source>
</evidence>
<dbReference type="HOGENOM" id="CLU_033536_0_0_6"/>
<keyword evidence="4 8" id="KW-0812">Transmembrane</keyword>
<dbReference type="EMBL" id="CP006569">
    <property type="protein sequence ID" value="AHF78550.1"/>
    <property type="molecule type" value="Genomic_DNA"/>
</dbReference>
<dbReference type="SUPFAM" id="SSF53448">
    <property type="entry name" value="Nucleotide-diphospho-sugar transferases"/>
    <property type="match status" value="1"/>
</dbReference>
<evidence type="ECO:0000313" key="10">
    <source>
        <dbReference type="EMBL" id="AHF78550.1"/>
    </source>
</evidence>
<evidence type="ECO:0000313" key="11">
    <source>
        <dbReference type="Proteomes" id="UP000019028"/>
    </source>
</evidence>